<evidence type="ECO:0000313" key="7">
    <source>
        <dbReference type="Proteomes" id="UP001157034"/>
    </source>
</evidence>
<dbReference type="EMBL" id="BSVB01000001">
    <property type="protein sequence ID" value="GMA95200.1"/>
    <property type="molecule type" value="Genomic_DNA"/>
</dbReference>
<evidence type="ECO:0000256" key="3">
    <source>
        <dbReference type="ARBA" id="ARBA00022723"/>
    </source>
</evidence>
<feature type="chain" id="PRO_5046456739" evidence="5">
    <location>
        <begin position="20"/>
        <end position="300"/>
    </location>
</feature>
<dbReference type="Pfam" id="PF01297">
    <property type="entry name" value="ZnuA"/>
    <property type="match status" value="1"/>
</dbReference>
<dbReference type="PANTHER" id="PTHR42953:SF1">
    <property type="entry name" value="METAL-BINDING PROTEIN HI_0362-RELATED"/>
    <property type="match status" value="1"/>
</dbReference>
<evidence type="ECO:0000313" key="6">
    <source>
        <dbReference type="EMBL" id="GMA95200.1"/>
    </source>
</evidence>
<gene>
    <name evidence="6" type="ORF">GCM10025881_20240</name>
</gene>
<dbReference type="RefSeq" id="WP_284254004.1">
    <property type="nucleotide sequence ID" value="NZ_BAAAQO010000002.1"/>
</dbReference>
<keyword evidence="7" id="KW-1185">Reference proteome</keyword>
<protein>
    <submittedName>
        <fullName evidence="6">Metal ABC transporter substrate-binding protein</fullName>
    </submittedName>
</protein>
<organism evidence="6 7">
    <name type="scientific">Pseudolysinimonas kribbensis</name>
    <dbReference type="NCBI Taxonomy" id="433641"/>
    <lineage>
        <taxon>Bacteria</taxon>
        <taxon>Bacillati</taxon>
        <taxon>Actinomycetota</taxon>
        <taxon>Actinomycetes</taxon>
        <taxon>Micrococcales</taxon>
        <taxon>Microbacteriaceae</taxon>
        <taxon>Pseudolysinimonas</taxon>
    </lineage>
</organism>
<dbReference type="Gene3D" id="3.40.50.1980">
    <property type="entry name" value="Nitrogenase molybdenum iron protein domain"/>
    <property type="match status" value="1"/>
</dbReference>
<evidence type="ECO:0000256" key="4">
    <source>
        <dbReference type="ARBA" id="ARBA00022729"/>
    </source>
</evidence>
<name>A0ABQ6K8A2_9MICO</name>
<keyword evidence="4 5" id="KW-0732">Signal</keyword>
<dbReference type="PANTHER" id="PTHR42953">
    <property type="entry name" value="HIGH-AFFINITY ZINC UPTAKE SYSTEM PROTEIN ZNUA-RELATED"/>
    <property type="match status" value="1"/>
</dbReference>
<comment type="subcellular location">
    <subcellularLocation>
        <location evidence="1">Cell envelope</location>
    </subcellularLocation>
</comment>
<accession>A0ABQ6K8A2</accession>
<feature type="signal peptide" evidence="5">
    <location>
        <begin position="1"/>
        <end position="19"/>
    </location>
</feature>
<dbReference type="SUPFAM" id="SSF53807">
    <property type="entry name" value="Helical backbone' metal receptor"/>
    <property type="match status" value="1"/>
</dbReference>
<proteinExistence type="predicted"/>
<evidence type="ECO:0000256" key="5">
    <source>
        <dbReference type="SAM" id="SignalP"/>
    </source>
</evidence>
<comment type="caution">
    <text evidence="6">The sequence shown here is derived from an EMBL/GenBank/DDBJ whole genome shotgun (WGS) entry which is preliminary data.</text>
</comment>
<keyword evidence="3" id="KW-0479">Metal-binding</keyword>
<dbReference type="InterPro" id="IPR006127">
    <property type="entry name" value="ZnuA-like"/>
</dbReference>
<reference evidence="7" key="1">
    <citation type="journal article" date="2019" name="Int. J. Syst. Evol. Microbiol.">
        <title>The Global Catalogue of Microorganisms (GCM) 10K type strain sequencing project: providing services to taxonomists for standard genome sequencing and annotation.</title>
        <authorList>
            <consortium name="The Broad Institute Genomics Platform"/>
            <consortium name="The Broad Institute Genome Sequencing Center for Infectious Disease"/>
            <person name="Wu L."/>
            <person name="Ma J."/>
        </authorList>
    </citation>
    <scope>NUCLEOTIDE SEQUENCE [LARGE SCALE GENOMIC DNA]</scope>
    <source>
        <strain evidence="7">NBRC 108894</strain>
    </source>
</reference>
<evidence type="ECO:0000256" key="2">
    <source>
        <dbReference type="ARBA" id="ARBA00022448"/>
    </source>
</evidence>
<dbReference type="InterPro" id="IPR050492">
    <property type="entry name" value="Bact_metal-bind_prot9"/>
</dbReference>
<sequence length="300" mass="30924">MPRRALAALAALAVLAALAGCSGGAAASASGAAGTVPVVASTDVYGDIAKAIGGAHVTVTSIIDDPDKDPHEYQADARTQLAISRAKVVIENGGGYDDFVDTMLKASKNTKAFVVNAVKLSGFSGADLNEHVWYDYPTMSKVVDAIAASLHTADPKHARAYSAGAEALQQKLTRLEDSEATLAASTTGVGAGITEPVPDYVLQALKMDIVTPPAFSKAIEDGTDVAPVVLQQTLAQYADGRVKVLVYNVQTGGPQTEAVLAAAKKHHVPAVPVSETLPEGLHYIEWQEGVLAAIAQAVTG</sequence>
<evidence type="ECO:0000256" key="1">
    <source>
        <dbReference type="ARBA" id="ARBA00004196"/>
    </source>
</evidence>
<dbReference type="PROSITE" id="PS51257">
    <property type="entry name" value="PROKAR_LIPOPROTEIN"/>
    <property type="match status" value="1"/>
</dbReference>
<keyword evidence="2" id="KW-0813">Transport</keyword>
<dbReference type="Proteomes" id="UP001157034">
    <property type="component" value="Unassembled WGS sequence"/>
</dbReference>